<organism evidence="1 2">
    <name type="scientific">Fusarium coffeatum</name>
    <dbReference type="NCBI Taxonomy" id="231269"/>
    <lineage>
        <taxon>Eukaryota</taxon>
        <taxon>Fungi</taxon>
        <taxon>Dikarya</taxon>
        <taxon>Ascomycota</taxon>
        <taxon>Pezizomycotina</taxon>
        <taxon>Sordariomycetes</taxon>
        <taxon>Hypocreomycetidae</taxon>
        <taxon>Hypocreales</taxon>
        <taxon>Nectriaceae</taxon>
        <taxon>Fusarium</taxon>
        <taxon>Fusarium incarnatum-equiseti species complex</taxon>
    </lineage>
</organism>
<gene>
    <name evidence="1" type="ORF">FIESC28_11606</name>
</gene>
<reference evidence="1 2" key="1">
    <citation type="submission" date="2018-06" db="EMBL/GenBank/DDBJ databases">
        <title>Fusarium incarnatum-equiseti species complex species 28.</title>
        <authorList>
            <person name="Gardiner D.M."/>
        </authorList>
    </citation>
    <scope>NUCLEOTIDE SEQUENCE [LARGE SCALE GENOMIC DNA]</scope>
    <source>
        <strain evidence="1 2">FIESC_28</strain>
    </source>
</reference>
<dbReference type="Proteomes" id="UP000253153">
    <property type="component" value="Unassembled WGS sequence"/>
</dbReference>
<protein>
    <submittedName>
        <fullName evidence="1">Uncharacterized protein</fullName>
    </submittedName>
</protein>
<dbReference type="GeneID" id="42001022"/>
<dbReference type="AlphaFoldDB" id="A0A366QK24"/>
<name>A0A366QK24_9HYPO</name>
<dbReference type="RefSeq" id="XP_031010214.1">
    <property type="nucleotide sequence ID" value="XM_031165726.1"/>
</dbReference>
<comment type="caution">
    <text evidence="1">The sequence shown here is derived from an EMBL/GenBank/DDBJ whole genome shotgun (WGS) entry which is preliminary data.</text>
</comment>
<sequence length="97" mass="11196">MNQYREIKIAMSSRPTTASTVIEKPNRKAVWPSCLFNFNPIKTWATTMFGNKPAYVELDDDSEPLLDDMRAPRPANVVSSYMRRAASRTIRKYNRLP</sequence>
<proteinExistence type="predicted"/>
<keyword evidence="2" id="KW-1185">Reference proteome</keyword>
<dbReference type="OrthoDB" id="5041689at2759"/>
<evidence type="ECO:0000313" key="1">
    <source>
        <dbReference type="EMBL" id="RBR04210.1"/>
    </source>
</evidence>
<accession>A0A366QK24</accession>
<evidence type="ECO:0000313" key="2">
    <source>
        <dbReference type="Proteomes" id="UP000253153"/>
    </source>
</evidence>
<dbReference type="EMBL" id="QKXC01000431">
    <property type="protein sequence ID" value="RBR04210.1"/>
    <property type="molecule type" value="Genomic_DNA"/>
</dbReference>